<dbReference type="EMBL" id="BAAARJ010000009">
    <property type="protein sequence ID" value="GAA2614976.1"/>
    <property type="molecule type" value="Genomic_DNA"/>
</dbReference>
<gene>
    <name evidence="2" type="ORF">GCM10009863_30890</name>
</gene>
<accession>A0ABN3Q3L4</accession>
<evidence type="ECO:0000313" key="3">
    <source>
        <dbReference type="Proteomes" id="UP001501447"/>
    </source>
</evidence>
<name>A0ABN3Q3L4_9ACTN</name>
<organism evidence="2 3">
    <name type="scientific">Streptomyces axinellae</name>
    <dbReference type="NCBI Taxonomy" id="552788"/>
    <lineage>
        <taxon>Bacteria</taxon>
        <taxon>Bacillati</taxon>
        <taxon>Actinomycetota</taxon>
        <taxon>Actinomycetes</taxon>
        <taxon>Kitasatosporales</taxon>
        <taxon>Streptomycetaceae</taxon>
        <taxon>Streptomyces</taxon>
    </lineage>
</organism>
<proteinExistence type="predicted"/>
<dbReference type="Proteomes" id="UP001501447">
    <property type="component" value="Unassembled WGS sequence"/>
</dbReference>
<feature type="compositionally biased region" description="Polar residues" evidence="1">
    <location>
        <begin position="33"/>
        <end position="43"/>
    </location>
</feature>
<feature type="compositionally biased region" description="Low complexity" evidence="1">
    <location>
        <begin position="205"/>
        <end position="219"/>
    </location>
</feature>
<feature type="compositionally biased region" description="Polar residues" evidence="1">
    <location>
        <begin position="228"/>
        <end position="240"/>
    </location>
</feature>
<protein>
    <submittedName>
        <fullName evidence="2">Uncharacterized protein</fullName>
    </submittedName>
</protein>
<reference evidence="2 3" key="1">
    <citation type="journal article" date="2019" name="Int. J. Syst. Evol. Microbiol.">
        <title>The Global Catalogue of Microorganisms (GCM) 10K type strain sequencing project: providing services to taxonomists for standard genome sequencing and annotation.</title>
        <authorList>
            <consortium name="The Broad Institute Genomics Platform"/>
            <consortium name="The Broad Institute Genome Sequencing Center for Infectious Disease"/>
            <person name="Wu L."/>
            <person name="Ma J."/>
        </authorList>
    </citation>
    <scope>NUCLEOTIDE SEQUENCE [LARGE SCALE GENOMIC DNA]</scope>
    <source>
        <strain evidence="2 3">JCM 16373</strain>
    </source>
</reference>
<feature type="region of interest" description="Disordered" evidence="1">
    <location>
        <begin position="197"/>
        <end position="252"/>
    </location>
</feature>
<keyword evidence="3" id="KW-1185">Reference proteome</keyword>
<evidence type="ECO:0000256" key="1">
    <source>
        <dbReference type="SAM" id="MobiDB-lite"/>
    </source>
</evidence>
<comment type="caution">
    <text evidence="2">The sequence shown here is derived from an EMBL/GenBank/DDBJ whole genome shotgun (WGS) entry which is preliminary data.</text>
</comment>
<sequence length="252" mass="28033">MPTAVRGVVRFSPFGASRCSGQEPHTQEEPQVPNWNRLGQSPYSSESEAARSDESLSSVGTQLTEAEVLLNEEWNSSAETLNEPLPDESTGLAWLNQSSDSWTPEQRAEAVLRAMTYLRIGQQPHAVRPAWMNQEIGLWNEEQHIEAAARTIPEWSATANQDASTWTRQQFTRPAPRPEWMKHPTNTWTPEQHQRAARDIQHAMRAVAARSAPPGARPGNGVGAATRPENSMTRSRTQEPGQRRGNGPSGRR</sequence>
<feature type="region of interest" description="Disordered" evidence="1">
    <location>
        <begin position="13"/>
        <end position="62"/>
    </location>
</feature>
<evidence type="ECO:0000313" key="2">
    <source>
        <dbReference type="EMBL" id="GAA2614976.1"/>
    </source>
</evidence>